<sequence length="434" mass="49744">MSESEFSYESYNSWQPISVGTQNVTDGVNLRELVLDGLDSATKIAIIDFLKGYQLEVKGVDDDTYTVDMTKWDRNKSEQFVQLLKTMGGKLPEMLMNTKDDDDDDDDEPHSMVTETSVIDPTVISAITSNDSTEEGKIIFDELRPKRELDIPLPERRIPIQPHPPGELNFEYVGNIQPFPVQTAPIYQKDELLNIKPMLMTEDTQSTMGSANVGVRKVKKSLFSIKCVISCLSFPFRLLKRLKIFRYIRKQTFKRKSKEEKMRKEKAFAVYSTLLEKGPRYGREFRASLKQPTSAWRTVATNTWAQQPGDDWSVTSEVLKTNRGINAVCQIAEIGINTHHIKEAAHLREIPKVFSEPEEEPIVWCPCQFITSSFLYKCISKCLNYICDWELCNTELIKQDIASQKEELVEVRSMLMGALELLERARKSNNDNNQ</sequence>
<dbReference type="AlphaFoldDB" id="A0A9P0MVI5"/>
<proteinExistence type="predicted"/>
<dbReference type="Proteomes" id="UP001152798">
    <property type="component" value="Chromosome 6"/>
</dbReference>
<protein>
    <submittedName>
        <fullName evidence="1">Uncharacterized protein</fullName>
    </submittedName>
</protein>
<accession>A0A9P0MVI5</accession>
<organism evidence="1 2">
    <name type="scientific">Nezara viridula</name>
    <name type="common">Southern green stink bug</name>
    <name type="synonym">Cimex viridulus</name>
    <dbReference type="NCBI Taxonomy" id="85310"/>
    <lineage>
        <taxon>Eukaryota</taxon>
        <taxon>Metazoa</taxon>
        <taxon>Ecdysozoa</taxon>
        <taxon>Arthropoda</taxon>
        <taxon>Hexapoda</taxon>
        <taxon>Insecta</taxon>
        <taxon>Pterygota</taxon>
        <taxon>Neoptera</taxon>
        <taxon>Paraneoptera</taxon>
        <taxon>Hemiptera</taxon>
        <taxon>Heteroptera</taxon>
        <taxon>Panheteroptera</taxon>
        <taxon>Pentatomomorpha</taxon>
        <taxon>Pentatomoidea</taxon>
        <taxon>Pentatomidae</taxon>
        <taxon>Pentatominae</taxon>
        <taxon>Nezara</taxon>
    </lineage>
</organism>
<name>A0A9P0MVI5_NEZVI</name>
<evidence type="ECO:0000313" key="2">
    <source>
        <dbReference type="Proteomes" id="UP001152798"/>
    </source>
</evidence>
<keyword evidence="2" id="KW-1185">Reference proteome</keyword>
<dbReference type="EMBL" id="OV725082">
    <property type="protein sequence ID" value="CAH1405101.1"/>
    <property type="molecule type" value="Genomic_DNA"/>
</dbReference>
<gene>
    <name evidence="1" type="ORF">NEZAVI_LOCUS13385</name>
</gene>
<dbReference type="OrthoDB" id="6619776at2759"/>
<reference evidence="1" key="1">
    <citation type="submission" date="2022-01" db="EMBL/GenBank/DDBJ databases">
        <authorList>
            <person name="King R."/>
        </authorList>
    </citation>
    <scope>NUCLEOTIDE SEQUENCE</scope>
</reference>
<evidence type="ECO:0000313" key="1">
    <source>
        <dbReference type="EMBL" id="CAH1405101.1"/>
    </source>
</evidence>